<dbReference type="Pfam" id="PF00877">
    <property type="entry name" value="NLPC_P60"/>
    <property type="match status" value="1"/>
</dbReference>
<keyword evidence="4" id="KW-0788">Thiol protease</keyword>
<evidence type="ECO:0000256" key="2">
    <source>
        <dbReference type="ARBA" id="ARBA00022670"/>
    </source>
</evidence>
<evidence type="ECO:0000256" key="1">
    <source>
        <dbReference type="ARBA" id="ARBA00007074"/>
    </source>
</evidence>
<dbReference type="KEGG" id="tap:GZ22_15370"/>
<dbReference type="AlphaFoldDB" id="A0A075LPI1"/>
<dbReference type="InterPro" id="IPR057812">
    <property type="entry name" value="SH3_YKFC_2nd"/>
</dbReference>
<dbReference type="PROSITE" id="PS51935">
    <property type="entry name" value="NLPC_P60"/>
    <property type="match status" value="1"/>
</dbReference>
<dbReference type="GO" id="GO:0008234">
    <property type="term" value="F:cysteine-type peptidase activity"/>
    <property type="evidence" value="ECO:0007669"/>
    <property type="project" value="UniProtKB-KW"/>
</dbReference>
<dbReference type="OrthoDB" id="9813368at2"/>
<evidence type="ECO:0000313" key="7">
    <source>
        <dbReference type="Proteomes" id="UP000027980"/>
    </source>
</evidence>
<organism evidence="6 7">
    <name type="scientific">Terribacillus saccharophilus</name>
    <dbReference type="NCBI Taxonomy" id="361277"/>
    <lineage>
        <taxon>Bacteria</taxon>
        <taxon>Bacillati</taxon>
        <taxon>Bacillota</taxon>
        <taxon>Bacilli</taxon>
        <taxon>Bacillales</taxon>
        <taxon>Bacillaceae</taxon>
        <taxon>Terribacillus</taxon>
    </lineage>
</organism>
<dbReference type="SUPFAM" id="SSF54001">
    <property type="entry name" value="Cysteine proteinases"/>
    <property type="match status" value="1"/>
</dbReference>
<dbReference type="Gene3D" id="2.30.30.40">
    <property type="entry name" value="SH3 Domains"/>
    <property type="match status" value="1"/>
</dbReference>
<dbReference type="InterPro" id="IPR000064">
    <property type="entry name" value="NLP_P60_dom"/>
</dbReference>
<comment type="similarity">
    <text evidence="1">Belongs to the peptidase C40 family.</text>
</comment>
<dbReference type="RefSeq" id="WP_038564109.1">
    <property type="nucleotide sequence ID" value="NZ_CP008876.1"/>
</dbReference>
<dbReference type="EMBL" id="CP008876">
    <property type="protein sequence ID" value="AIF67882.1"/>
    <property type="molecule type" value="Genomic_DNA"/>
</dbReference>
<dbReference type="GO" id="GO:0006508">
    <property type="term" value="P:proteolysis"/>
    <property type="evidence" value="ECO:0007669"/>
    <property type="project" value="UniProtKB-KW"/>
</dbReference>
<evidence type="ECO:0000313" key="6">
    <source>
        <dbReference type="EMBL" id="AIF67882.1"/>
    </source>
</evidence>
<dbReference type="HOGENOM" id="CLU_016043_13_2_9"/>
<keyword evidence="2" id="KW-0645">Protease</keyword>
<dbReference type="InterPro" id="IPR038765">
    <property type="entry name" value="Papain-like_cys_pep_sf"/>
</dbReference>
<dbReference type="PANTHER" id="PTHR47053">
    <property type="entry name" value="MUREIN DD-ENDOPEPTIDASE MEPH-RELATED"/>
    <property type="match status" value="1"/>
</dbReference>
<keyword evidence="3" id="KW-0378">Hydrolase</keyword>
<feature type="domain" description="NlpC/P60" evidence="5">
    <location>
        <begin position="170"/>
        <end position="295"/>
    </location>
</feature>
<evidence type="ECO:0000259" key="5">
    <source>
        <dbReference type="PROSITE" id="PS51935"/>
    </source>
</evidence>
<dbReference type="GeneID" id="34222951"/>
<sequence length="295" mass="32902">MKESVIAVSVANLWTKPNSSRQVDAPIVANPSDPLRWVHALSHTDRLELHENNLLQSQVLFGTTVWEVDRKDDWVKVVIPSQSTPKNEQGYPGWIPARQLAAPLPKSDYMIEVRAKQATLLVEDTGEVVQLSFLTKLPFIEDSGTAFTVLTPYGRGRISKSEGSLWTKREEDGEALIAYAEQFIGLDYLWGGMSSWGYDCSGFAHNVHLAGGYVIPRDASAQALQGRAISFDQAKPGDLLFFAYENGKGRVHHVGFYYGNGKMLHAPKTGKQIELLDLDGTVYETELCAIRRYWS</sequence>
<protein>
    <recommendedName>
        <fullName evidence="5">NlpC/P60 domain-containing protein</fullName>
    </recommendedName>
</protein>
<accession>A0A075LPI1</accession>
<dbReference type="InterPro" id="IPR051202">
    <property type="entry name" value="Peptidase_C40"/>
</dbReference>
<proteinExistence type="inferred from homology"/>
<evidence type="ECO:0000256" key="3">
    <source>
        <dbReference type="ARBA" id="ARBA00022801"/>
    </source>
</evidence>
<gene>
    <name evidence="6" type="ORF">GZ22_15370</name>
</gene>
<dbReference type="Gene3D" id="3.90.1720.10">
    <property type="entry name" value="endopeptidase domain like (from Nostoc punctiforme)"/>
    <property type="match status" value="1"/>
</dbReference>
<dbReference type="Proteomes" id="UP000027980">
    <property type="component" value="Chromosome"/>
</dbReference>
<dbReference type="PANTHER" id="PTHR47053:SF3">
    <property type="entry name" value="GAMMA-D-GLUTAMYL-L-LYSINE DIPEPTIDYL-PEPTIDASE"/>
    <property type="match status" value="1"/>
</dbReference>
<name>A0A075LPI1_9BACI</name>
<reference evidence="6 7" key="1">
    <citation type="submission" date="2014-07" db="EMBL/GenBank/DDBJ databases">
        <title>Complete genome sequence of a moderately halophilic bacterium Terribacillus aidingensis MP602, isolated from Cryptomeria fortunei in Tianmu mountain in China.</title>
        <authorList>
            <person name="Wang Y."/>
            <person name="Lu P."/>
            <person name="Zhang L."/>
        </authorList>
    </citation>
    <scope>NUCLEOTIDE SEQUENCE [LARGE SCALE GENOMIC DNA]</scope>
    <source>
        <strain evidence="6 7">MP602</strain>
    </source>
</reference>
<evidence type="ECO:0000256" key="4">
    <source>
        <dbReference type="ARBA" id="ARBA00022807"/>
    </source>
</evidence>
<dbReference type="Pfam" id="PF23795">
    <property type="entry name" value="SH3_YKFC_2nd"/>
    <property type="match status" value="1"/>
</dbReference>